<dbReference type="InterPro" id="IPR055344">
    <property type="entry name" value="SecD_SecF_C_bact"/>
</dbReference>
<comment type="caution">
    <text evidence="14">The sequence shown here is derived from an EMBL/GenBank/DDBJ whole genome shotgun (WGS) entry which is preliminary data.</text>
</comment>
<evidence type="ECO:0000256" key="8">
    <source>
        <dbReference type="ARBA" id="ARBA00023136"/>
    </source>
</evidence>
<evidence type="ECO:0000256" key="9">
    <source>
        <dbReference type="HAMAP-Rule" id="MF_01463"/>
    </source>
</evidence>
<comment type="subunit">
    <text evidence="10">Forms a complex with SecD. Part of the essential Sec protein translocation apparatus which comprises SecA, SecYEG and auxiliary proteins SecDF. Other proteins may also be involved.</text>
</comment>
<evidence type="ECO:0000256" key="4">
    <source>
        <dbReference type="ARBA" id="ARBA00022692"/>
    </source>
</evidence>
<evidence type="ECO:0000313" key="14">
    <source>
        <dbReference type="EMBL" id="GAA4340335.1"/>
    </source>
</evidence>
<evidence type="ECO:0000256" key="1">
    <source>
        <dbReference type="ARBA" id="ARBA00004651"/>
    </source>
</evidence>
<sequence>MQGKGIIKFFALLLTLVSIYYLSFTWVAQKVEQDARDYAKGNSQKYTAYLDSVADLPAYPVLGHTYQYCKGKELALGLDLKGGMNVTMQVSLRELVQSLSNNNPEPAFNQALQNADVATRTSQKDYITLFIEEYEKLNPNGKLAAIFSTKDNQANLKFNASNGEVKAYLQDQASAAVKQAYTVLDTRINQFGVVQPNIQLQQGTNRILIELPGVKDPERVRKLLQGSAKLEFYKTYDNREVYQLLANVDKLLADKAKATTTDTAKKADTKTAAVADTSKKENSLLSKVEKNAAKDTSLASKSSQLSKSNPLFSILSPNVGRDENNQPALGSGPVVGFASQADTAKVNAYLNSPEVKATIPQNMKLLWDVKAREKTKIYSLYAIKLAGAQNGPVLTGDAITDARSSTDERGNPDVTMSMNSDGARAWADITKEASSGAYKQAIAIVLDNNVYSAPTVQNEINGGSSSISGNFTIEDTKDLANVLKAGRLKAPARIVNDTEVGPSLGQEAINAGLLSCVLGFVVVLVFMVVYYNRAGTVAVIAVLFNVFFLMGVLVSLGAVLTLPGIAGIVLTLGIAVDANVLVYERVREEMALGKTVKQSVTDGFKHALSSILDANVSTFLTALILLVFGSGPIKGFASTLMIGIITSLFCSLLISRLIFEYMLDKGWDVKFSHPWSSHTFKNANYAFVKNRFKFYAFSGIFIVAGLISIFTRGFNYGVDFQGGRNYTVQAKGQAVNADDAREALVKYLGVGKAEVKTFGSDKLSITTNYLLEDKADDADAKVEAAVKKGLSELPTKYEIMGRQKIDPTISNDLKTSSGLTVIFAILVISAYILIRFRKWQYSLGAMVATAHDSLLVLSFFSLFKDVLPFSLDIDQAFIAALLTVIGYSINDTVVVFDRIREYLKLPSSKNEDTTTVINTAINSTLSRTIITSLTVLFVLIVLFIFGGDVIRGFSFALLIGIIFGTYSSICVATPVIIDFGKKGLK</sequence>
<dbReference type="Gene3D" id="3.30.70.3220">
    <property type="match status" value="1"/>
</dbReference>
<dbReference type="InterPro" id="IPR005791">
    <property type="entry name" value="SecD"/>
</dbReference>
<feature type="domain" description="Protein export membrane protein SecD/SecF C-terminal" evidence="11">
    <location>
        <begin position="492"/>
        <end position="662"/>
    </location>
</feature>
<keyword evidence="5 9" id="KW-0653">Protein transport</keyword>
<keyword evidence="2 9" id="KW-0813">Transport</keyword>
<reference evidence="15" key="1">
    <citation type="journal article" date="2019" name="Int. J. Syst. Evol. Microbiol.">
        <title>The Global Catalogue of Microorganisms (GCM) 10K type strain sequencing project: providing services to taxonomists for standard genome sequencing and annotation.</title>
        <authorList>
            <consortium name="The Broad Institute Genomics Platform"/>
            <consortium name="The Broad Institute Genome Sequencing Center for Infectious Disease"/>
            <person name="Wu L."/>
            <person name="Ma J."/>
        </authorList>
    </citation>
    <scope>NUCLEOTIDE SEQUENCE [LARGE SCALE GENOMIC DNA]</scope>
    <source>
        <strain evidence="15">JCM 17705</strain>
    </source>
</reference>
<comment type="similarity">
    <text evidence="10">Belongs to the SecD/SecF family. SecF subfamily.</text>
</comment>
<evidence type="ECO:0000259" key="11">
    <source>
        <dbReference type="Pfam" id="PF02355"/>
    </source>
</evidence>
<evidence type="ECO:0000313" key="15">
    <source>
        <dbReference type="Proteomes" id="UP001500582"/>
    </source>
</evidence>
<dbReference type="NCBIfam" id="TIGR01129">
    <property type="entry name" value="secD"/>
    <property type="match status" value="1"/>
</dbReference>
<dbReference type="InterPro" id="IPR022813">
    <property type="entry name" value="SecD/SecF_arch_bac"/>
</dbReference>
<gene>
    <name evidence="14" type="primary">secDF</name>
    <name evidence="9" type="synonym">secD</name>
    <name evidence="10" type="synonym">secF</name>
    <name evidence="14" type="ORF">GCM10023149_51650</name>
</gene>
<dbReference type="InterPro" id="IPR054384">
    <property type="entry name" value="SecDF_P1_head"/>
</dbReference>
<evidence type="ECO:0000259" key="13">
    <source>
        <dbReference type="Pfam" id="PF22599"/>
    </source>
</evidence>
<dbReference type="InterPro" id="IPR048634">
    <property type="entry name" value="SecD_SecF_C"/>
</dbReference>
<dbReference type="PRINTS" id="PR01755">
    <property type="entry name" value="SECFTRNLCASE"/>
</dbReference>
<dbReference type="NCBIfam" id="NF009585">
    <property type="entry name" value="PRK13024.1-5"/>
    <property type="match status" value="1"/>
</dbReference>
<keyword evidence="8 9" id="KW-0472">Membrane</keyword>
<feature type="transmembrane region" description="Helical" evidence="9">
    <location>
        <begin position="953"/>
        <end position="977"/>
    </location>
</feature>
<evidence type="ECO:0000259" key="12">
    <source>
        <dbReference type="Pfam" id="PF21760"/>
    </source>
</evidence>
<dbReference type="Pfam" id="PF07549">
    <property type="entry name" value="Sec_GG"/>
    <property type="match status" value="2"/>
</dbReference>
<organism evidence="14 15">
    <name type="scientific">Mucilaginibacter gynuensis</name>
    <dbReference type="NCBI Taxonomy" id="1302236"/>
    <lineage>
        <taxon>Bacteria</taxon>
        <taxon>Pseudomonadati</taxon>
        <taxon>Bacteroidota</taxon>
        <taxon>Sphingobacteriia</taxon>
        <taxon>Sphingobacteriales</taxon>
        <taxon>Sphingobacteriaceae</taxon>
        <taxon>Mucilaginibacter</taxon>
    </lineage>
</organism>
<feature type="transmembrane region" description="Helical" evidence="9">
    <location>
        <begin position="929"/>
        <end position="947"/>
    </location>
</feature>
<dbReference type="InterPro" id="IPR048631">
    <property type="entry name" value="SecD_1st"/>
</dbReference>
<feature type="transmembrane region" description="Helical" evidence="9">
    <location>
        <begin position="816"/>
        <end position="834"/>
    </location>
</feature>
<evidence type="ECO:0000256" key="3">
    <source>
        <dbReference type="ARBA" id="ARBA00022475"/>
    </source>
</evidence>
<dbReference type="PANTHER" id="PTHR30081:SF1">
    <property type="entry name" value="PROTEIN TRANSLOCASE SUBUNIT SECD"/>
    <property type="match status" value="1"/>
</dbReference>
<evidence type="ECO:0000256" key="7">
    <source>
        <dbReference type="ARBA" id="ARBA00023010"/>
    </source>
</evidence>
<dbReference type="NCBIfam" id="TIGR00966">
    <property type="entry name" value="transloc_SecF"/>
    <property type="match status" value="1"/>
</dbReference>
<name>A0ABP8HKA0_9SPHI</name>
<proteinExistence type="inferred from homology"/>
<feature type="transmembrane region" description="Helical" evidence="9">
    <location>
        <begin position="7"/>
        <end position="28"/>
    </location>
</feature>
<dbReference type="Gene3D" id="1.20.1640.10">
    <property type="entry name" value="Multidrug efflux transporter AcrB transmembrane domain"/>
    <property type="match status" value="2"/>
</dbReference>
<comment type="function">
    <text evidence="9">Part of the Sec protein translocase complex. Interacts with the SecYEG preprotein conducting channel. SecDF uses the proton motive force (PMF) to complete protein translocation after the ATP-dependent function of SecA.</text>
</comment>
<feature type="domain" description="Protein translocase subunit SecDF P1" evidence="12">
    <location>
        <begin position="177"/>
        <end position="234"/>
    </location>
</feature>
<dbReference type="HAMAP" id="MF_01463_B">
    <property type="entry name" value="SecD_B"/>
    <property type="match status" value="1"/>
</dbReference>
<dbReference type="InterPro" id="IPR022646">
    <property type="entry name" value="SecD/SecF_CS"/>
</dbReference>
<feature type="transmembrane region" description="Helical" evidence="9">
    <location>
        <begin position="694"/>
        <end position="714"/>
    </location>
</feature>
<keyword evidence="4 9" id="KW-0812">Transmembrane</keyword>
<dbReference type="NCBIfam" id="TIGR00916">
    <property type="entry name" value="2A0604s01"/>
    <property type="match status" value="2"/>
</dbReference>
<comment type="similarity">
    <text evidence="9">Belongs to the SecD/SecF family. SecD subfamily.</text>
</comment>
<keyword evidence="6 9" id="KW-1133">Transmembrane helix</keyword>
<keyword evidence="7 9" id="KW-0811">Translocation</keyword>
<evidence type="ECO:0000256" key="2">
    <source>
        <dbReference type="ARBA" id="ARBA00022448"/>
    </source>
</evidence>
<evidence type="ECO:0000256" key="5">
    <source>
        <dbReference type="ARBA" id="ARBA00022927"/>
    </source>
</evidence>
<evidence type="ECO:0000256" key="10">
    <source>
        <dbReference type="HAMAP-Rule" id="MF_01464"/>
    </source>
</evidence>
<feature type="domain" description="Protein export membrane protein SecD/SecF C-terminal" evidence="11">
    <location>
        <begin position="787"/>
        <end position="981"/>
    </location>
</feature>
<feature type="transmembrane region" description="Helical" evidence="9">
    <location>
        <begin position="635"/>
        <end position="659"/>
    </location>
</feature>
<dbReference type="Pfam" id="PF21760">
    <property type="entry name" value="SecD_1st"/>
    <property type="match status" value="1"/>
</dbReference>
<dbReference type="EMBL" id="BAABFT010000025">
    <property type="protein sequence ID" value="GAA4340335.1"/>
    <property type="molecule type" value="Genomic_DNA"/>
</dbReference>
<keyword evidence="3 9" id="KW-1003">Cell membrane</keyword>
<protein>
    <recommendedName>
        <fullName evidence="9 10">Multifunctional fusion protein</fullName>
    </recommendedName>
    <domain>
        <recommendedName>
            <fullName evidence="9">Protein translocase subunit SecD</fullName>
        </recommendedName>
    </domain>
    <domain>
        <recommendedName>
            <fullName evidence="10">Protein-export membrane protein SecF</fullName>
        </recommendedName>
    </domain>
</protein>
<accession>A0ABP8HKA0</accession>
<dbReference type="PANTHER" id="PTHR30081">
    <property type="entry name" value="PROTEIN-EXPORT MEMBRANE PROTEIN SEC"/>
    <property type="match status" value="1"/>
</dbReference>
<comment type="subunit">
    <text evidence="9">Forms a complex with SecF. Part of the essential Sec protein translocation apparatus which comprises SecA, SecYEG and auxiliary proteins SecDF. Other proteins may also be involved.</text>
</comment>
<comment type="subcellular location">
    <subcellularLocation>
        <location evidence="1 9">Cell membrane</location>
        <topology evidence="1 9">Multi-pass membrane protein</topology>
    </subcellularLocation>
</comment>
<feature type="transmembrane region" description="Helical" evidence="9">
    <location>
        <begin position="841"/>
        <end position="863"/>
    </location>
</feature>
<feature type="domain" description="SecDF P1 head subdomain" evidence="13">
    <location>
        <begin position="390"/>
        <end position="490"/>
    </location>
</feature>
<evidence type="ECO:0000256" key="6">
    <source>
        <dbReference type="ARBA" id="ARBA00022989"/>
    </source>
</evidence>
<feature type="transmembrane region" description="Helical" evidence="9">
    <location>
        <begin position="508"/>
        <end position="530"/>
    </location>
</feature>
<dbReference type="InterPro" id="IPR005665">
    <property type="entry name" value="SecF_bac"/>
</dbReference>
<feature type="transmembrane region" description="Helical" evidence="9">
    <location>
        <begin position="537"/>
        <end position="559"/>
    </location>
</feature>
<feature type="transmembrane region" description="Helical" evidence="9">
    <location>
        <begin position="875"/>
        <end position="896"/>
    </location>
</feature>
<dbReference type="HAMAP" id="MF_01464_B">
    <property type="entry name" value="SecF_B"/>
    <property type="match status" value="1"/>
</dbReference>
<feature type="transmembrane region" description="Helical" evidence="9">
    <location>
        <begin position="565"/>
        <end position="586"/>
    </location>
</feature>
<dbReference type="InterPro" id="IPR022645">
    <property type="entry name" value="SecD/SecF_bac"/>
</dbReference>
<dbReference type="Pfam" id="PF02355">
    <property type="entry name" value="SecD_SecF_C"/>
    <property type="match status" value="2"/>
</dbReference>
<comment type="caution">
    <text evidence="9">Lacks conserved residue(s) required for the propagation of feature annotation.</text>
</comment>
<dbReference type="Gene3D" id="3.30.1360.200">
    <property type="match status" value="1"/>
</dbReference>
<keyword evidence="15" id="KW-1185">Reference proteome</keyword>
<dbReference type="RefSeq" id="WP_345214121.1">
    <property type="nucleotide sequence ID" value="NZ_BAABFT010000025.1"/>
</dbReference>
<dbReference type="Pfam" id="PF22599">
    <property type="entry name" value="SecDF_P1_head"/>
    <property type="match status" value="1"/>
</dbReference>
<feature type="transmembrane region" description="Helical" evidence="9">
    <location>
        <begin position="607"/>
        <end position="629"/>
    </location>
</feature>
<dbReference type="Proteomes" id="UP001500582">
    <property type="component" value="Unassembled WGS sequence"/>
</dbReference>
<dbReference type="SUPFAM" id="SSF82866">
    <property type="entry name" value="Multidrug efflux transporter AcrB transmembrane domain"/>
    <property type="match status" value="2"/>
</dbReference>